<dbReference type="PROSITE" id="PS52050">
    <property type="entry name" value="WYL"/>
    <property type="match status" value="1"/>
</dbReference>
<sequence>MTRDAARPRMGKLRRALTLIHLLAESAEGLTLDEIAAQLGVNRRTAERLRDAVRDEFDVEERVEDRTKRFFIRDRLGRAYTRPSAEEVAALEIEVAARLVEGAGHAAHLDRLLAKVKSALDDREKRKLAPDLDALVRLQRSRIVAGPLLEAAPETIGVIQGAILAAQCVEFDYASDGARTLAWRMVVPYGLLHGPTTYLIGKIPDRDQEPVFYRLDRMIEARIAERPGLPPDDWDPDAWLARSFGIWREEHHEIVLRVAPSAAARARQWRFHPGQTFEDDGDKLLVRFRAGGLREVAEHLFTWGGDIRIEAPEELRAVMRERVLLALGSV</sequence>
<dbReference type="Proteomes" id="UP001139451">
    <property type="component" value="Unassembled WGS sequence"/>
</dbReference>
<dbReference type="Pfam" id="PF25583">
    <property type="entry name" value="WCX"/>
    <property type="match status" value="1"/>
</dbReference>
<evidence type="ECO:0000313" key="4">
    <source>
        <dbReference type="Proteomes" id="UP001139451"/>
    </source>
</evidence>
<evidence type="ECO:0000259" key="1">
    <source>
        <dbReference type="Pfam" id="PF13280"/>
    </source>
</evidence>
<organism evidence="3 4">
    <name type="scientific">Sphingomonas tagetis</name>
    <dbReference type="NCBI Taxonomy" id="2949092"/>
    <lineage>
        <taxon>Bacteria</taxon>
        <taxon>Pseudomonadati</taxon>
        <taxon>Pseudomonadota</taxon>
        <taxon>Alphaproteobacteria</taxon>
        <taxon>Sphingomonadales</taxon>
        <taxon>Sphingomonadaceae</taxon>
        <taxon>Sphingomonas</taxon>
    </lineage>
</organism>
<protein>
    <submittedName>
        <fullName evidence="3">WYL domain-containing protein</fullName>
    </submittedName>
</protein>
<dbReference type="InterPro" id="IPR057727">
    <property type="entry name" value="WCX_dom"/>
</dbReference>
<name>A0A9X2HUX4_9SPHN</name>
<dbReference type="PANTHER" id="PTHR34580">
    <property type="match status" value="1"/>
</dbReference>
<reference evidence="3" key="1">
    <citation type="submission" date="2022-05" db="EMBL/GenBank/DDBJ databases">
        <title>Sphingomonas sp. strain MG17 Genome sequencing and assembly.</title>
        <authorList>
            <person name="Kim I."/>
        </authorList>
    </citation>
    <scope>NUCLEOTIDE SEQUENCE</scope>
    <source>
        <strain evidence="3">MG17</strain>
    </source>
</reference>
<dbReference type="InterPro" id="IPR051534">
    <property type="entry name" value="CBASS_pafABC_assoc_protein"/>
</dbReference>
<evidence type="ECO:0000259" key="2">
    <source>
        <dbReference type="Pfam" id="PF25583"/>
    </source>
</evidence>
<feature type="domain" description="WCX" evidence="2">
    <location>
        <begin position="251"/>
        <end position="323"/>
    </location>
</feature>
<proteinExistence type="predicted"/>
<comment type="caution">
    <text evidence="3">The sequence shown here is derived from an EMBL/GenBank/DDBJ whole genome shotgun (WGS) entry which is preliminary data.</text>
</comment>
<gene>
    <name evidence="3" type="ORF">M9978_22160</name>
</gene>
<dbReference type="EMBL" id="JAMLDX010000032">
    <property type="protein sequence ID" value="MCP3733115.1"/>
    <property type="molecule type" value="Genomic_DNA"/>
</dbReference>
<dbReference type="Pfam" id="PF13280">
    <property type="entry name" value="WYL"/>
    <property type="match status" value="1"/>
</dbReference>
<feature type="domain" description="WYL" evidence="1">
    <location>
        <begin position="155"/>
        <end position="222"/>
    </location>
</feature>
<dbReference type="AlphaFoldDB" id="A0A9X2HUX4"/>
<dbReference type="Pfam" id="PF13384">
    <property type="entry name" value="HTH_23"/>
    <property type="match status" value="1"/>
</dbReference>
<dbReference type="Gene3D" id="1.10.10.10">
    <property type="entry name" value="Winged helix-like DNA-binding domain superfamily/Winged helix DNA-binding domain"/>
    <property type="match status" value="1"/>
</dbReference>
<dbReference type="PANTHER" id="PTHR34580:SF1">
    <property type="entry name" value="PROTEIN PAFC"/>
    <property type="match status" value="1"/>
</dbReference>
<keyword evidence="4" id="KW-1185">Reference proteome</keyword>
<dbReference type="InterPro" id="IPR036388">
    <property type="entry name" value="WH-like_DNA-bd_sf"/>
</dbReference>
<evidence type="ECO:0000313" key="3">
    <source>
        <dbReference type="EMBL" id="MCP3733115.1"/>
    </source>
</evidence>
<dbReference type="RefSeq" id="WP_254297208.1">
    <property type="nucleotide sequence ID" value="NZ_JAMLDX010000032.1"/>
</dbReference>
<accession>A0A9X2HUX4</accession>
<dbReference type="InterPro" id="IPR026881">
    <property type="entry name" value="WYL_dom"/>
</dbReference>